<dbReference type="AlphaFoldDB" id="A0A7L6B3W1"/>
<dbReference type="KEGG" id="mfeu:H1D33_25770"/>
<gene>
    <name evidence="2" type="ORF">H1D33_25770</name>
</gene>
<dbReference type="Gene3D" id="1.10.1200.10">
    <property type="entry name" value="ACP-like"/>
    <property type="match status" value="1"/>
</dbReference>
<reference evidence="3" key="1">
    <citation type="submission" date="2020-07" db="EMBL/GenBank/DDBJ databases">
        <title>A new Micromonospora strain with potent antibiotic activity isolated from the microbiome of a mid-Atlantic deep-sea sponge.</title>
        <authorList>
            <person name="Back C.R."/>
            <person name="Stennett H.L."/>
            <person name="Williams S.E."/>
            <person name="Wang L."/>
            <person name="Ojeda Gomez J."/>
            <person name="Abdulle O.M."/>
            <person name="Duffy T."/>
            <person name="Hendry K.R."/>
            <person name="Powell D."/>
            <person name="Stach J.E."/>
            <person name="Essex-Lopresti A.E."/>
            <person name="Willis C.L."/>
            <person name="Curnow P."/>
            <person name="Race P.R."/>
        </authorList>
    </citation>
    <scope>NUCLEOTIDE SEQUENCE [LARGE SCALE GENOMIC DNA]</scope>
    <source>
        <strain evidence="3">28ISP2-46</strain>
    </source>
</reference>
<evidence type="ECO:0000259" key="1">
    <source>
        <dbReference type="PROSITE" id="PS50075"/>
    </source>
</evidence>
<feature type="domain" description="Carrier" evidence="1">
    <location>
        <begin position="2"/>
        <end position="80"/>
    </location>
</feature>
<dbReference type="RefSeq" id="WP_181569152.1">
    <property type="nucleotide sequence ID" value="NZ_CP059322.2"/>
</dbReference>
<dbReference type="SUPFAM" id="SSF47336">
    <property type="entry name" value="ACP-like"/>
    <property type="match status" value="1"/>
</dbReference>
<sequence>MQHAPVIAQFIVEEFLPDVPPAELDVDLDLIDNGVIDSLGLLKVIAWLEERFGIAADQVELAPEHFRSIRAIDAFLARAGTEPAEAK</sequence>
<evidence type="ECO:0000313" key="2">
    <source>
        <dbReference type="EMBL" id="QLQ36637.1"/>
    </source>
</evidence>
<accession>A0A7L6B3W1</accession>
<protein>
    <submittedName>
        <fullName evidence="2">Acyl carrier protein</fullName>
    </submittedName>
</protein>
<reference evidence="2 3" key="2">
    <citation type="journal article" date="2021" name="Mar. Drugs">
        <title>A New Micromonospora Strain with Antibiotic Activity Isolated from the Microbiome of a Mid-Atlantic Deep-Sea Sponge.</title>
        <authorList>
            <person name="Back C.R."/>
            <person name="Stennett H.L."/>
            <person name="Williams S.E."/>
            <person name="Wang L."/>
            <person name="Ojeda Gomez J."/>
            <person name="Abdulle O.M."/>
            <person name="Duffy T."/>
            <person name="Neal C."/>
            <person name="Mantell J."/>
            <person name="Jepson M.A."/>
            <person name="Hendry K.R."/>
            <person name="Powell D."/>
            <person name="Stach J.E.M."/>
            <person name="Essex-Lopresti A.E."/>
            <person name="Willis C.L."/>
            <person name="Curnow P."/>
            <person name="Race P.R."/>
        </authorList>
    </citation>
    <scope>NUCLEOTIDE SEQUENCE [LARGE SCALE GENOMIC DNA]</scope>
    <source>
        <strain evidence="2 3">28ISP2-46</strain>
    </source>
</reference>
<dbReference type="EMBL" id="CP059322">
    <property type="protein sequence ID" value="QLQ36637.1"/>
    <property type="molecule type" value="Genomic_DNA"/>
</dbReference>
<proteinExistence type="predicted"/>
<evidence type="ECO:0000313" key="3">
    <source>
        <dbReference type="Proteomes" id="UP000510844"/>
    </source>
</evidence>
<name>A0A7L6B3W1_9ACTN</name>
<organism evidence="2 3">
    <name type="scientific">Micromonospora robiginosa</name>
    <dbReference type="NCBI Taxonomy" id="2749844"/>
    <lineage>
        <taxon>Bacteria</taxon>
        <taxon>Bacillati</taxon>
        <taxon>Actinomycetota</taxon>
        <taxon>Actinomycetes</taxon>
        <taxon>Micromonosporales</taxon>
        <taxon>Micromonosporaceae</taxon>
        <taxon>Micromonospora</taxon>
    </lineage>
</organism>
<dbReference type="PROSITE" id="PS50075">
    <property type="entry name" value="CARRIER"/>
    <property type="match status" value="1"/>
</dbReference>
<dbReference type="Pfam" id="PF00550">
    <property type="entry name" value="PP-binding"/>
    <property type="match status" value="1"/>
</dbReference>
<dbReference type="InterPro" id="IPR009081">
    <property type="entry name" value="PP-bd_ACP"/>
</dbReference>
<keyword evidence="3" id="KW-1185">Reference proteome</keyword>
<dbReference type="Proteomes" id="UP000510844">
    <property type="component" value="Chromosome"/>
</dbReference>
<dbReference type="InterPro" id="IPR036736">
    <property type="entry name" value="ACP-like_sf"/>
</dbReference>